<dbReference type="AlphaFoldDB" id="A0AAV4BM30"/>
<feature type="region of interest" description="Disordered" evidence="1">
    <location>
        <begin position="107"/>
        <end position="177"/>
    </location>
</feature>
<feature type="compositionally biased region" description="Polar residues" evidence="1">
    <location>
        <begin position="322"/>
        <end position="336"/>
    </location>
</feature>
<sequence length="394" mass="42833">MDPMGENLRNHVNRQSTDQDLLQHHYQPHQHHHHQQQQPSEISSAVSQPQSRFSTFVTPNHTSSGTSALSSTTGSLPLDLATTTSSGMMDSFQPHQVSRTAVSPLCLPQQQQQQQHLDPAVSTTLPLSPTSPAISPPSPSSPLPPMSPSPTSLSSSSSSSLTLTQNQPTTSILGKDYVDNTTDAIPTTTATTLAPSPADSCTTMSLSDSFVSQSTSLCFQGNPDVSPISQSGNPQGLFTFRDESPSMDKTGCELVQQGDRTQIDDKDMLDKAKPLQPCLYQRLPYHIRIRPRPQRQFENHWEKKSLRSPSGQLENLCEESTQESVFNRHSYNPSRQENGRETEYGNGRGMQSSGSGSFRSISSSGSLDGFGGFSTAEPLGSHTNIGSVRHRQVS</sequence>
<feature type="compositionally biased region" description="Polar residues" evidence="1">
    <location>
        <begin position="40"/>
        <end position="61"/>
    </location>
</feature>
<feature type="region of interest" description="Disordered" evidence="1">
    <location>
        <begin position="320"/>
        <end position="394"/>
    </location>
</feature>
<evidence type="ECO:0000313" key="3">
    <source>
        <dbReference type="Proteomes" id="UP000735302"/>
    </source>
</evidence>
<feature type="region of interest" description="Disordered" evidence="1">
    <location>
        <begin position="25"/>
        <end position="74"/>
    </location>
</feature>
<feature type="compositionally biased region" description="Low complexity" evidence="1">
    <location>
        <begin position="62"/>
        <end position="74"/>
    </location>
</feature>
<dbReference type="Proteomes" id="UP000735302">
    <property type="component" value="Unassembled WGS sequence"/>
</dbReference>
<organism evidence="2 3">
    <name type="scientific">Plakobranchus ocellatus</name>
    <dbReference type="NCBI Taxonomy" id="259542"/>
    <lineage>
        <taxon>Eukaryota</taxon>
        <taxon>Metazoa</taxon>
        <taxon>Spiralia</taxon>
        <taxon>Lophotrochozoa</taxon>
        <taxon>Mollusca</taxon>
        <taxon>Gastropoda</taxon>
        <taxon>Heterobranchia</taxon>
        <taxon>Euthyneura</taxon>
        <taxon>Panpulmonata</taxon>
        <taxon>Sacoglossa</taxon>
        <taxon>Placobranchoidea</taxon>
        <taxon>Plakobranchidae</taxon>
        <taxon>Plakobranchus</taxon>
    </lineage>
</organism>
<keyword evidence="3" id="KW-1185">Reference proteome</keyword>
<accession>A0AAV4BM30</accession>
<protein>
    <submittedName>
        <fullName evidence="2">Uncharacterized protein</fullName>
    </submittedName>
</protein>
<feature type="compositionally biased region" description="Low complexity" evidence="1">
    <location>
        <begin position="149"/>
        <end position="164"/>
    </location>
</feature>
<dbReference type="EMBL" id="BLXT01005266">
    <property type="protein sequence ID" value="GFO21595.1"/>
    <property type="molecule type" value="Genomic_DNA"/>
</dbReference>
<feature type="compositionally biased region" description="Basic residues" evidence="1">
    <location>
        <begin position="26"/>
        <end position="35"/>
    </location>
</feature>
<evidence type="ECO:0000256" key="1">
    <source>
        <dbReference type="SAM" id="MobiDB-lite"/>
    </source>
</evidence>
<feature type="compositionally biased region" description="Low complexity" evidence="1">
    <location>
        <begin position="349"/>
        <end position="367"/>
    </location>
</feature>
<proteinExistence type="predicted"/>
<comment type="caution">
    <text evidence="2">The sequence shown here is derived from an EMBL/GenBank/DDBJ whole genome shotgun (WGS) entry which is preliminary data.</text>
</comment>
<feature type="compositionally biased region" description="Pro residues" evidence="1">
    <location>
        <begin position="134"/>
        <end position="148"/>
    </location>
</feature>
<evidence type="ECO:0000313" key="2">
    <source>
        <dbReference type="EMBL" id="GFO21595.1"/>
    </source>
</evidence>
<name>A0AAV4BM30_9GAST</name>
<feature type="compositionally biased region" description="Low complexity" evidence="1">
    <location>
        <begin position="122"/>
        <end position="133"/>
    </location>
</feature>
<reference evidence="2 3" key="1">
    <citation type="journal article" date="2021" name="Elife">
        <title>Chloroplast acquisition without the gene transfer in kleptoplastic sea slugs, Plakobranchus ocellatus.</title>
        <authorList>
            <person name="Maeda T."/>
            <person name="Takahashi S."/>
            <person name="Yoshida T."/>
            <person name="Shimamura S."/>
            <person name="Takaki Y."/>
            <person name="Nagai Y."/>
            <person name="Toyoda A."/>
            <person name="Suzuki Y."/>
            <person name="Arimoto A."/>
            <person name="Ishii H."/>
            <person name="Satoh N."/>
            <person name="Nishiyama T."/>
            <person name="Hasebe M."/>
            <person name="Maruyama T."/>
            <person name="Minagawa J."/>
            <person name="Obokata J."/>
            <person name="Shigenobu S."/>
        </authorList>
    </citation>
    <scope>NUCLEOTIDE SEQUENCE [LARGE SCALE GENOMIC DNA]</scope>
</reference>
<gene>
    <name evidence="2" type="ORF">PoB_004810000</name>
</gene>